<proteinExistence type="predicted"/>
<keyword evidence="3 9" id="KW-0597">Phosphoprotein</keyword>
<evidence type="ECO:0000256" key="10">
    <source>
        <dbReference type="SAM" id="Coils"/>
    </source>
</evidence>
<gene>
    <name evidence="13" type="ORF">CVV64_19400</name>
</gene>
<sequence>MIVSAAMKILLVEDSPHDRVAFQRAFKSEENKPEIVHFERAEDALNHLIAMIGSGVAETGDSDLPDIMVTDYKLPGMTGLELCRQVLDLNLDFPVVLLTGGGSENLAVEALKTGVYDYIIKDPTQGYLRLIPIVISEVIRKHSEKRARIRAEIALRESEERYRKLAEELEELVEQKSRKLVETTRLSEIGTMAAGVAHEVNNILTPLMGNAEFLRNIVLNLKREGTFEGRTDCNCGEIFQELEPIANDLHDTSKTLQTIVRALTAASRNPNSRPCPFVIDPETRISELISVIRMRYKGSEVRKRIEVMVEKPDRPVLMEADPTHFFQIVVNLVINAVDAIETSGKIVIKTFRDEDGMSCLSVADDGPGISAEILPHIFEAFYTTKEDGKGTGLGLSVCRQLAGLNDGFLEVESNPDSGTVFTLRLPAVNED</sequence>
<dbReference type="Gene3D" id="1.10.287.130">
    <property type="match status" value="1"/>
</dbReference>
<dbReference type="EMBL" id="PGXC01000052">
    <property type="protein sequence ID" value="PKK88318.1"/>
    <property type="molecule type" value="Genomic_DNA"/>
</dbReference>
<dbReference type="InterPro" id="IPR011006">
    <property type="entry name" value="CheY-like_superfamily"/>
</dbReference>
<evidence type="ECO:0000256" key="2">
    <source>
        <dbReference type="ARBA" id="ARBA00012438"/>
    </source>
</evidence>
<dbReference type="PRINTS" id="PR00344">
    <property type="entry name" value="BCTRLSENSOR"/>
</dbReference>
<dbReference type="EC" id="2.7.13.3" evidence="2"/>
<dbReference type="InterPro" id="IPR005467">
    <property type="entry name" value="His_kinase_dom"/>
</dbReference>
<comment type="caution">
    <text evidence="13">The sequence shown here is derived from an EMBL/GenBank/DDBJ whole genome shotgun (WGS) entry which is preliminary data.</text>
</comment>
<dbReference type="GO" id="GO:0005524">
    <property type="term" value="F:ATP binding"/>
    <property type="evidence" value="ECO:0007669"/>
    <property type="project" value="UniProtKB-KW"/>
</dbReference>
<comment type="catalytic activity">
    <reaction evidence="1">
        <text>ATP + protein L-histidine = ADP + protein N-phospho-L-histidine.</text>
        <dbReference type="EC" id="2.7.13.3"/>
    </reaction>
</comment>
<keyword evidence="4" id="KW-0808">Transferase</keyword>
<dbReference type="SUPFAM" id="SSF55874">
    <property type="entry name" value="ATPase domain of HSP90 chaperone/DNA topoisomerase II/histidine kinase"/>
    <property type="match status" value="1"/>
</dbReference>
<feature type="modified residue" description="4-aspartylphosphate" evidence="9">
    <location>
        <position position="71"/>
    </location>
</feature>
<dbReference type="Pfam" id="PF02518">
    <property type="entry name" value="HATPase_c"/>
    <property type="match status" value="1"/>
</dbReference>
<evidence type="ECO:0000256" key="1">
    <source>
        <dbReference type="ARBA" id="ARBA00000085"/>
    </source>
</evidence>
<organism evidence="13 14">
    <name type="scientific">Candidatus Wallbacteria bacterium HGW-Wallbacteria-1</name>
    <dbReference type="NCBI Taxonomy" id="2013854"/>
    <lineage>
        <taxon>Bacteria</taxon>
        <taxon>Candidatus Walliibacteriota</taxon>
    </lineage>
</organism>
<evidence type="ECO:0000256" key="4">
    <source>
        <dbReference type="ARBA" id="ARBA00022679"/>
    </source>
</evidence>
<protein>
    <recommendedName>
        <fullName evidence="2">histidine kinase</fullName>
        <ecNumber evidence="2">2.7.13.3</ecNumber>
    </recommendedName>
</protein>
<dbReference type="PANTHER" id="PTHR43065:SF10">
    <property type="entry name" value="PEROXIDE STRESS-ACTIVATED HISTIDINE KINASE MAK3"/>
    <property type="match status" value="1"/>
</dbReference>
<feature type="domain" description="Response regulatory" evidence="12">
    <location>
        <begin position="8"/>
        <end position="136"/>
    </location>
</feature>
<dbReference type="InterPro" id="IPR001789">
    <property type="entry name" value="Sig_transdc_resp-reg_receiver"/>
</dbReference>
<evidence type="ECO:0000256" key="9">
    <source>
        <dbReference type="PROSITE-ProRule" id="PRU00169"/>
    </source>
</evidence>
<evidence type="ECO:0000256" key="5">
    <source>
        <dbReference type="ARBA" id="ARBA00022741"/>
    </source>
</evidence>
<dbReference type="SUPFAM" id="SSF52172">
    <property type="entry name" value="CheY-like"/>
    <property type="match status" value="1"/>
</dbReference>
<keyword evidence="6" id="KW-0418">Kinase</keyword>
<dbReference type="GO" id="GO:0004673">
    <property type="term" value="F:protein histidine kinase activity"/>
    <property type="evidence" value="ECO:0007669"/>
    <property type="project" value="UniProtKB-EC"/>
</dbReference>
<dbReference type="Gene3D" id="3.30.565.10">
    <property type="entry name" value="Histidine kinase-like ATPase, C-terminal domain"/>
    <property type="match status" value="1"/>
</dbReference>
<evidence type="ECO:0000259" key="11">
    <source>
        <dbReference type="PROSITE" id="PS50109"/>
    </source>
</evidence>
<dbReference type="InterPro" id="IPR003594">
    <property type="entry name" value="HATPase_dom"/>
</dbReference>
<dbReference type="PROSITE" id="PS50110">
    <property type="entry name" value="RESPONSE_REGULATORY"/>
    <property type="match status" value="1"/>
</dbReference>
<feature type="coiled-coil region" evidence="10">
    <location>
        <begin position="148"/>
        <end position="186"/>
    </location>
</feature>
<dbReference type="Gene3D" id="3.40.50.2300">
    <property type="match status" value="1"/>
</dbReference>
<dbReference type="SMART" id="SM00448">
    <property type="entry name" value="REC"/>
    <property type="match status" value="1"/>
</dbReference>
<keyword evidence="7" id="KW-0067">ATP-binding</keyword>
<accession>A0A2N1PIZ0</accession>
<dbReference type="Proteomes" id="UP000233256">
    <property type="component" value="Unassembled WGS sequence"/>
</dbReference>
<name>A0A2N1PIZ0_9BACT</name>
<dbReference type="GO" id="GO:0000160">
    <property type="term" value="P:phosphorelay signal transduction system"/>
    <property type="evidence" value="ECO:0007669"/>
    <property type="project" value="UniProtKB-KW"/>
</dbReference>
<evidence type="ECO:0000256" key="6">
    <source>
        <dbReference type="ARBA" id="ARBA00022777"/>
    </source>
</evidence>
<keyword evidence="5" id="KW-0547">Nucleotide-binding</keyword>
<feature type="domain" description="Histidine kinase" evidence="11">
    <location>
        <begin position="195"/>
        <end position="429"/>
    </location>
</feature>
<evidence type="ECO:0000313" key="13">
    <source>
        <dbReference type="EMBL" id="PKK88318.1"/>
    </source>
</evidence>
<evidence type="ECO:0000259" key="12">
    <source>
        <dbReference type="PROSITE" id="PS50110"/>
    </source>
</evidence>
<reference evidence="13 14" key="1">
    <citation type="journal article" date="2017" name="ISME J.">
        <title>Potential for microbial H2 and metal transformations associated with novel bacteria and archaea in deep terrestrial subsurface sediments.</title>
        <authorList>
            <person name="Hernsdorf A.W."/>
            <person name="Amano Y."/>
            <person name="Miyakawa K."/>
            <person name="Ise K."/>
            <person name="Suzuki Y."/>
            <person name="Anantharaman K."/>
            <person name="Probst A."/>
            <person name="Burstein D."/>
            <person name="Thomas B.C."/>
            <person name="Banfield J.F."/>
        </authorList>
    </citation>
    <scope>NUCLEOTIDE SEQUENCE [LARGE SCALE GENOMIC DNA]</scope>
    <source>
        <strain evidence="13">HGW-Wallbacteria-1</strain>
    </source>
</reference>
<dbReference type="AlphaFoldDB" id="A0A2N1PIZ0"/>
<dbReference type="InterPro" id="IPR004358">
    <property type="entry name" value="Sig_transdc_His_kin-like_C"/>
</dbReference>
<dbReference type="PROSITE" id="PS50109">
    <property type="entry name" value="HIS_KIN"/>
    <property type="match status" value="1"/>
</dbReference>
<dbReference type="InterPro" id="IPR036890">
    <property type="entry name" value="HATPase_C_sf"/>
</dbReference>
<keyword evidence="8" id="KW-0902">Two-component regulatory system</keyword>
<dbReference type="PANTHER" id="PTHR43065">
    <property type="entry name" value="SENSOR HISTIDINE KINASE"/>
    <property type="match status" value="1"/>
</dbReference>
<dbReference type="SMART" id="SM00387">
    <property type="entry name" value="HATPase_c"/>
    <property type="match status" value="1"/>
</dbReference>
<evidence type="ECO:0000256" key="8">
    <source>
        <dbReference type="ARBA" id="ARBA00023012"/>
    </source>
</evidence>
<evidence type="ECO:0000256" key="7">
    <source>
        <dbReference type="ARBA" id="ARBA00022840"/>
    </source>
</evidence>
<dbReference type="Pfam" id="PF00072">
    <property type="entry name" value="Response_reg"/>
    <property type="match status" value="1"/>
</dbReference>
<dbReference type="CDD" id="cd00075">
    <property type="entry name" value="HATPase"/>
    <property type="match status" value="1"/>
</dbReference>
<evidence type="ECO:0000313" key="14">
    <source>
        <dbReference type="Proteomes" id="UP000233256"/>
    </source>
</evidence>
<evidence type="ECO:0000256" key="3">
    <source>
        <dbReference type="ARBA" id="ARBA00022553"/>
    </source>
</evidence>
<keyword evidence="10" id="KW-0175">Coiled coil</keyword>